<dbReference type="RefSeq" id="WP_215646676.1">
    <property type="nucleotide sequence ID" value="NZ_CAKSVL010000002.1"/>
</dbReference>
<organism evidence="2">
    <name type="scientific">uncultured Desulfovibrio sp</name>
    <dbReference type="NCBI Taxonomy" id="167968"/>
    <lineage>
        <taxon>Bacteria</taxon>
        <taxon>Pseudomonadati</taxon>
        <taxon>Thermodesulfobacteriota</taxon>
        <taxon>Desulfovibrionia</taxon>
        <taxon>Desulfovibrionales</taxon>
        <taxon>Desulfovibrionaceae</taxon>
        <taxon>Desulfovibrio</taxon>
        <taxon>environmental samples</taxon>
    </lineage>
</organism>
<protein>
    <submittedName>
        <fullName evidence="2">Branched-chain amino acid transport</fullName>
    </submittedName>
</protein>
<evidence type="ECO:0000256" key="1">
    <source>
        <dbReference type="SAM" id="Phobius"/>
    </source>
</evidence>
<feature type="transmembrane region" description="Helical" evidence="1">
    <location>
        <begin position="47"/>
        <end position="67"/>
    </location>
</feature>
<feature type="transmembrane region" description="Helical" evidence="1">
    <location>
        <begin position="73"/>
        <end position="91"/>
    </location>
</feature>
<sequence>MNESGWFSTHAALLLCLLGSVLVTVLPKILPVTFLKGDSLPPLLRHWLSFVPVAVMAALVGPDVFFYEGHFNAGPSNLFLMVALPSLLVAWWSKNYFLTIAFGIGLVILARWTGLY</sequence>
<keyword evidence="1" id="KW-0472">Membrane</keyword>
<keyword evidence="1" id="KW-0812">Transmembrane</keyword>
<dbReference type="AlphaFoldDB" id="A0A212JJF4"/>
<keyword evidence="1" id="KW-1133">Transmembrane helix</keyword>
<reference evidence="2" key="1">
    <citation type="submission" date="2016-04" db="EMBL/GenBank/DDBJ databases">
        <authorList>
            <person name="Evans L.H."/>
            <person name="Alamgir A."/>
            <person name="Owens N."/>
            <person name="Weber N.D."/>
            <person name="Virtaneva K."/>
            <person name="Barbian K."/>
            <person name="Babar A."/>
            <person name="Rosenke K."/>
        </authorList>
    </citation>
    <scope>NUCLEOTIDE SEQUENCE</scope>
    <source>
        <strain evidence="2">92-2</strain>
    </source>
</reference>
<evidence type="ECO:0000313" key="2">
    <source>
        <dbReference type="EMBL" id="SBV99579.1"/>
    </source>
</evidence>
<feature type="transmembrane region" description="Helical" evidence="1">
    <location>
        <begin position="6"/>
        <end position="26"/>
    </location>
</feature>
<proteinExistence type="predicted"/>
<accession>A0A212JJF4</accession>
<dbReference type="InterPro" id="IPR008407">
    <property type="entry name" value="Brnchd-chn_aa_trnsp_AzlD"/>
</dbReference>
<dbReference type="Pfam" id="PF05437">
    <property type="entry name" value="AzlD"/>
    <property type="match status" value="1"/>
</dbReference>
<gene>
    <name evidence="2" type="ORF">KM92DES2_11238</name>
</gene>
<name>A0A212JJF4_9BACT</name>
<feature type="transmembrane region" description="Helical" evidence="1">
    <location>
        <begin position="96"/>
        <end position="114"/>
    </location>
</feature>
<dbReference type="EMBL" id="FLUP01000001">
    <property type="protein sequence ID" value="SBV99579.1"/>
    <property type="molecule type" value="Genomic_DNA"/>
</dbReference>